<dbReference type="Gene3D" id="3.40.50.150">
    <property type="entry name" value="Vaccinia Virus protein VP39"/>
    <property type="match status" value="1"/>
</dbReference>
<dbReference type="EMBL" id="MU825413">
    <property type="protein sequence ID" value="KAJ7390673.1"/>
    <property type="molecule type" value="Genomic_DNA"/>
</dbReference>
<organism evidence="2 3">
    <name type="scientific">Desmophyllum pertusum</name>
    <dbReference type="NCBI Taxonomy" id="174260"/>
    <lineage>
        <taxon>Eukaryota</taxon>
        <taxon>Metazoa</taxon>
        <taxon>Cnidaria</taxon>
        <taxon>Anthozoa</taxon>
        <taxon>Hexacorallia</taxon>
        <taxon>Scleractinia</taxon>
        <taxon>Caryophylliina</taxon>
        <taxon>Caryophylliidae</taxon>
        <taxon>Desmophyllum</taxon>
    </lineage>
</organism>
<dbReference type="AlphaFoldDB" id="A0A9X0D9K9"/>
<dbReference type="OrthoDB" id="3647at2759"/>
<proteinExistence type="predicted"/>
<gene>
    <name evidence="2" type="primary">WBSCR27_14</name>
    <name evidence="2" type="ORF">OS493_023385</name>
</gene>
<dbReference type="Pfam" id="PF08241">
    <property type="entry name" value="Methyltransf_11"/>
    <property type="match status" value="1"/>
</dbReference>
<dbReference type="GO" id="GO:0008757">
    <property type="term" value="F:S-adenosylmethionine-dependent methyltransferase activity"/>
    <property type="evidence" value="ECO:0007669"/>
    <property type="project" value="InterPro"/>
</dbReference>
<keyword evidence="2" id="KW-0808">Transferase</keyword>
<dbReference type="PANTHER" id="PTHR43591:SF110">
    <property type="entry name" value="RHODANESE DOMAIN-CONTAINING PROTEIN"/>
    <property type="match status" value="1"/>
</dbReference>
<evidence type="ECO:0000259" key="1">
    <source>
        <dbReference type="Pfam" id="PF08241"/>
    </source>
</evidence>
<evidence type="ECO:0000313" key="3">
    <source>
        <dbReference type="Proteomes" id="UP001163046"/>
    </source>
</evidence>
<reference evidence="2" key="1">
    <citation type="submission" date="2023-01" db="EMBL/GenBank/DDBJ databases">
        <title>Genome assembly of the deep-sea coral Lophelia pertusa.</title>
        <authorList>
            <person name="Herrera S."/>
            <person name="Cordes E."/>
        </authorList>
    </citation>
    <scope>NUCLEOTIDE SEQUENCE</scope>
    <source>
        <strain evidence="2">USNM1676648</strain>
        <tissue evidence="2">Polyp</tissue>
    </source>
</reference>
<dbReference type="InterPro" id="IPR029063">
    <property type="entry name" value="SAM-dependent_MTases_sf"/>
</dbReference>
<accession>A0A9X0D9K9</accession>
<dbReference type="GO" id="GO:0032259">
    <property type="term" value="P:methylation"/>
    <property type="evidence" value="ECO:0007669"/>
    <property type="project" value="UniProtKB-KW"/>
</dbReference>
<dbReference type="CDD" id="cd02440">
    <property type="entry name" value="AdoMet_MTases"/>
    <property type="match status" value="1"/>
</dbReference>
<sequence>MATKDYAEGYTELYGEEWVKLSDETTEKELKDFYVEWSKTYDTDLNKAQAQYHRLQTKLFDAKIKEVFKDKPKDEIKIVDAGAGTGMIAAELKKLGYTNLAALDISPEMLKKAEKKNLYKKFVCAALNDKPIPEIETGEFDALICCGSLAIAHIESDSFVEMVRMVKPGGVIHFNIRPGDCEHKFSSGNPTYEDMIQKLEDAGKWEKLVYKEVVEHYARDDMPPISFMFEFKVLKN</sequence>
<name>A0A9X0D9K9_9CNID</name>
<keyword evidence="3" id="KW-1185">Reference proteome</keyword>
<dbReference type="InterPro" id="IPR013216">
    <property type="entry name" value="Methyltransf_11"/>
</dbReference>
<dbReference type="PANTHER" id="PTHR43591">
    <property type="entry name" value="METHYLTRANSFERASE"/>
    <property type="match status" value="1"/>
</dbReference>
<protein>
    <submittedName>
        <fullName evidence="2">Methyltransferase domain</fullName>
    </submittedName>
</protein>
<keyword evidence="2" id="KW-0489">Methyltransferase</keyword>
<feature type="domain" description="Methyltransferase type 11" evidence="1">
    <location>
        <begin position="79"/>
        <end position="173"/>
    </location>
</feature>
<comment type="caution">
    <text evidence="2">The sequence shown here is derived from an EMBL/GenBank/DDBJ whole genome shotgun (WGS) entry which is preliminary data.</text>
</comment>
<evidence type="ECO:0000313" key="2">
    <source>
        <dbReference type="EMBL" id="KAJ7390673.1"/>
    </source>
</evidence>
<dbReference type="SUPFAM" id="SSF53335">
    <property type="entry name" value="S-adenosyl-L-methionine-dependent methyltransferases"/>
    <property type="match status" value="1"/>
</dbReference>
<dbReference type="Proteomes" id="UP001163046">
    <property type="component" value="Unassembled WGS sequence"/>
</dbReference>